<keyword evidence="1" id="KW-1133">Transmembrane helix</keyword>
<feature type="transmembrane region" description="Helical" evidence="1">
    <location>
        <begin position="58"/>
        <end position="78"/>
    </location>
</feature>
<accession>A0ABT2ZDD5</accession>
<proteinExistence type="predicted"/>
<feature type="domain" description="Fatty acid desaturase" evidence="2">
    <location>
        <begin position="58"/>
        <end position="284"/>
    </location>
</feature>
<name>A0ABT2ZDD5_9RHOB</name>
<keyword evidence="1" id="KW-0812">Transmembrane</keyword>
<evidence type="ECO:0000259" key="2">
    <source>
        <dbReference type="Pfam" id="PF00487"/>
    </source>
</evidence>
<keyword evidence="1" id="KW-0472">Membrane</keyword>
<dbReference type="RefSeq" id="WP_263734786.1">
    <property type="nucleotide sequence ID" value="NZ_JAOWKY010000002.1"/>
</dbReference>
<feature type="transmembrane region" description="Helical" evidence="1">
    <location>
        <begin position="189"/>
        <end position="213"/>
    </location>
</feature>
<keyword evidence="4" id="KW-1185">Reference proteome</keyword>
<feature type="transmembrane region" description="Helical" evidence="1">
    <location>
        <begin position="32"/>
        <end position="52"/>
    </location>
</feature>
<evidence type="ECO:0000313" key="3">
    <source>
        <dbReference type="EMBL" id="MCV2869134.1"/>
    </source>
</evidence>
<dbReference type="CDD" id="cd03511">
    <property type="entry name" value="Rhizopine-oxygenase-like"/>
    <property type="match status" value="1"/>
</dbReference>
<organism evidence="3 4">
    <name type="scientific">Albidovulum marisflavi</name>
    <dbReference type="NCBI Taxonomy" id="2984159"/>
    <lineage>
        <taxon>Bacteria</taxon>
        <taxon>Pseudomonadati</taxon>
        <taxon>Pseudomonadota</taxon>
        <taxon>Alphaproteobacteria</taxon>
        <taxon>Rhodobacterales</taxon>
        <taxon>Paracoccaceae</taxon>
        <taxon>Albidovulum</taxon>
    </lineage>
</organism>
<dbReference type="InterPro" id="IPR005804">
    <property type="entry name" value="FA_desaturase_dom"/>
</dbReference>
<protein>
    <submittedName>
        <fullName evidence="3">Fatty acid desaturase family protein</fullName>
    </submittedName>
</protein>
<dbReference type="Pfam" id="PF00487">
    <property type="entry name" value="FA_desaturase"/>
    <property type="match status" value="1"/>
</dbReference>
<dbReference type="Proteomes" id="UP001652542">
    <property type="component" value="Unassembled WGS sequence"/>
</dbReference>
<reference evidence="3 4" key="1">
    <citation type="submission" date="2022-10" db="EMBL/GenBank/DDBJ databases">
        <title>Defluviimonas sp. nov., isolated from ocean surface water.</title>
        <authorList>
            <person name="He W."/>
            <person name="Wang L."/>
            <person name="Zhang D.-F."/>
        </authorList>
    </citation>
    <scope>NUCLEOTIDE SEQUENCE [LARGE SCALE GENOMIC DNA]</scope>
    <source>
        <strain evidence="3 4">WL0002</strain>
    </source>
</reference>
<evidence type="ECO:0000313" key="4">
    <source>
        <dbReference type="Proteomes" id="UP001652542"/>
    </source>
</evidence>
<sequence length="320" mass="36670">MQVRTPITQALQDGVLTRQELKQFMRRSDLPALRHLAGWILMLGSTTAAVHLTMGTPWIWPAMFVHGIVVVHHFALQHECCHYTVFRTRWLNDVFGTLCGLIIALPHQYFRYEHCDHHTHTQLKGHDPELIELPGSLRAYLWYITAVPYWRSNLGGLFLHAFGRISEADLVFLPREARATVIWEARAYLAVYAVVLAGSVATGSTAAHWYWLLPSLLGQPVMRAIRMTEHVGRPNIADMRENTRTNLTNRFLRFLGWNMNYHAEHHYAASVPFHALPRLHAKLNGYVHVEAGGYFGAHREILRQLRGRVPRADLRGEAVE</sequence>
<gene>
    <name evidence="3" type="ORF">OEW28_10900</name>
</gene>
<comment type="caution">
    <text evidence="3">The sequence shown here is derived from an EMBL/GenBank/DDBJ whole genome shotgun (WGS) entry which is preliminary data.</text>
</comment>
<dbReference type="PANTHER" id="PTHR12879:SF8">
    <property type="entry name" value="SPHINGOLIPID DELTA(4)-DESATURASE DES1"/>
    <property type="match status" value="1"/>
</dbReference>
<evidence type="ECO:0000256" key="1">
    <source>
        <dbReference type="SAM" id="Phobius"/>
    </source>
</evidence>
<dbReference type="PANTHER" id="PTHR12879">
    <property type="entry name" value="SPHINGOLIPID DELTA 4 DESATURASE/C-4 HYDROXYLASE PROTEIN DES2"/>
    <property type="match status" value="1"/>
</dbReference>
<dbReference type="InterPro" id="IPR039393">
    <property type="entry name" value="Rhizopine-oxygenase-like"/>
</dbReference>
<dbReference type="EMBL" id="JAOWKY010000002">
    <property type="protein sequence ID" value="MCV2869134.1"/>
    <property type="molecule type" value="Genomic_DNA"/>
</dbReference>